<dbReference type="STRING" id="683228.GA0070617_5486"/>
<evidence type="ECO:0000313" key="2">
    <source>
        <dbReference type="EMBL" id="SCL64490.1"/>
    </source>
</evidence>
<dbReference type="Proteomes" id="UP000198937">
    <property type="component" value="Unassembled WGS sequence"/>
</dbReference>
<feature type="region of interest" description="Disordered" evidence="1">
    <location>
        <begin position="14"/>
        <end position="42"/>
    </location>
</feature>
<proteinExistence type="predicted"/>
<dbReference type="AlphaFoldDB" id="A0A1C6VF54"/>
<protein>
    <submittedName>
        <fullName evidence="2">Uncharacterized protein</fullName>
    </submittedName>
</protein>
<dbReference type="RefSeq" id="WP_175440672.1">
    <property type="nucleotide sequence ID" value="NZ_BMMJ01000007.1"/>
</dbReference>
<reference evidence="2 3" key="1">
    <citation type="submission" date="2016-06" db="EMBL/GenBank/DDBJ databases">
        <authorList>
            <person name="Kjaerup R.B."/>
            <person name="Dalgaard T.S."/>
            <person name="Juul-Madsen H.R."/>
        </authorList>
    </citation>
    <scope>NUCLEOTIDE SEQUENCE [LARGE SCALE GENOMIC DNA]</scope>
    <source>
        <strain evidence="2 3">DSM 45577</strain>
    </source>
</reference>
<evidence type="ECO:0000313" key="3">
    <source>
        <dbReference type="Proteomes" id="UP000198937"/>
    </source>
</evidence>
<dbReference type="EMBL" id="FMIA01000002">
    <property type="protein sequence ID" value="SCL64490.1"/>
    <property type="molecule type" value="Genomic_DNA"/>
</dbReference>
<feature type="compositionally biased region" description="Low complexity" evidence="1">
    <location>
        <begin position="21"/>
        <end position="42"/>
    </location>
</feature>
<evidence type="ECO:0000256" key="1">
    <source>
        <dbReference type="SAM" id="MobiDB-lite"/>
    </source>
</evidence>
<name>A0A1C6VF54_9ACTN</name>
<keyword evidence="3" id="KW-1185">Reference proteome</keyword>
<accession>A0A1C6VF54</accession>
<organism evidence="2 3">
    <name type="scientific">Micromonospora yangpuensis</name>
    <dbReference type="NCBI Taxonomy" id="683228"/>
    <lineage>
        <taxon>Bacteria</taxon>
        <taxon>Bacillati</taxon>
        <taxon>Actinomycetota</taxon>
        <taxon>Actinomycetes</taxon>
        <taxon>Micromonosporales</taxon>
        <taxon>Micromonosporaceae</taxon>
        <taxon>Micromonospora</taxon>
    </lineage>
</organism>
<sequence>MPDHRLADVLAERYGNPDTTAAEQAAPAPVAARPPHSPALNRRLLTAALAPKRRAA</sequence>
<gene>
    <name evidence="2" type="ORF">GA0070617_5486</name>
</gene>